<dbReference type="RefSeq" id="WP_014454546.1">
    <property type="nucleotide sequence ID" value="NC_017098.1"/>
</dbReference>
<dbReference type="eggNOG" id="COG3706">
    <property type="taxonomic scope" value="Bacteria"/>
</dbReference>
<dbReference type="InterPro" id="IPR000160">
    <property type="entry name" value="GGDEF_dom"/>
</dbReference>
<reference evidence="6" key="1">
    <citation type="journal article" date="2013" name="Stand. Genomic Sci.">
        <title>Complete genome sequence of the halophilic bacterium Spirochaeta africana type strain (Z-7692(T)) from the alkaline Lake Magadi in the East African Rift.</title>
        <authorList>
            <person name="Liolos K."/>
            <person name="Abt B."/>
            <person name="Scheuner C."/>
            <person name="Teshima H."/>
            <person name="Held B."/>
            <person name="Lapidus A."/>
            <person name="Nolan M."/>
            <person name="Lucas S."/>
            <person name="Deshpande S."/>
            <person name="Cheng J.F."/>
            <person name="Tapia R."/>
            <person name="Goodwin L.A."/>
            <person name="Pitluck S."/>
            <person name="Pagani I."/>
            <person name="Ivanova N."/>
            <person name="Mavromatis K."/>
            <person name="Mikhailova N."/>
            <person name="Huntemann M."/>
            <person name="Pati A."/>
            <person name="Chen A."/>
            <person name="Palaniappan K."/>
            <person name="Land M."/>
            <person name="Rohde M."/>
            <person name="Tindall B.J."/>
            <person name="Detter J.C."/>
            <person name="Goker M."/>
            <person name="Bristow J."/>
            <person name="Eisen J.A."/>
            <person name="Markowitz V."/>
            <person name="Hugenholtz P."/>
            <person name="Woyke T."/>
            <person name="Klenk H.P."/>
            <person name="Kyrpides N.C."/>
        </authorList>
    </citation>
    <scope>NUCLEOTIDE SEQUENCE</scope>
    <source>
        <strain evidence="6">ATCC 700263 / DSM 8902 / Z-7692</strain>
    </source>
</reference>
<dbReference type="AlphaFoldDB" id="H9UGA6"/>
<dbReference type="PATRIC" id="fig|889378.3.peg.454"/>
<dbReference type="CDD" id="cd01949">
    <property type="entry name" value="GGDEF"/>
    <property type="match status" value="1"/>
</dbReference>
<dbReference type="PROSITE" id="PS50887">
    <property type="entry name" value="GGDEF"/>
    <property type="match status" value="1"/>
</dbReference>
<keyword evidence="3" id="KW-0472">Membrane</keyword>
<dbReference type="InterPro" id="IPR050469">
    <property type="entry name" value="Diguanylate_Cyclase"/>
</dbReference>
<name>H9UGA6_SPIAZ</name>
<evidence type="ECO:0000256" key="1">
    <source>
        <dbReference type="ARBA" id="ARBA00012528"/>
    </source>
</evidence>
<proteinExistence type="predicted"/>
<keyword evidence="6" id="KW-1185">Reference proteome</keyword>
<feature type="transmembrane region" description="Helical" evidence="3">
    <location>
        <begin position="308"/>
        <end position="329"/>
    </location>
</feature>
<evidence type="ECO:0000259" key="4">
    <source>
        <dbReference type="PROSITE" id="PS50887"/>
    </source>
</evidence>
<dbReference type="InterPro" id="IPR029787">
    <property type="entry name" value="Nucleotide_cyclase"/>
</dbReference>
<dbReference type="NCBIfam" id="TIGR00254">
    <property type="entry name" value="GGDEF"/>
    <property type="match status" value="1"/>
</dbReference>
<evidence type="ECO:0000256" key="3">
    <source>
        <dbReference type="SAM" id="Phobius"/>
    </source>
</evidence>
<dbReference type="HOGENOM" id="CLU_027484_0_0_12"/>
<protein>
    <recommendedName>
        <fullName evidence="1">diguanylate cyclase</fullName>
        <ecNumber evidence="1">2.7.7.65</ecNumber>
    </recommendedName>
</protein>
<dbReference type="EC" id="2.7.7.65" evidence="1"/>
<sequence>MRSRYTLSAVWLLLFFVIGAGFHHMYTLRAERRVAERLAVLDSRIEATVKTLGSFSRYVFETAVERDDVLRLVAQAWDTSPEHRNELRQDLYSLLRPVYEQMQEYDFRQLHFHFPNTASFLRMHAPERYGDHLGNIRHSVLAANIERRPSQGFEEGRVFNGYRFVYPLFYQEQHIGSAEVSFSIQSFLDVLGGLTDSRYLFAIRRSVVHSTVFREFLRNYEESYVSPELMFDAAVASWPEFEPLFAERQAWLQRQLARNESFGYFGRLEDQDYLVLMHAVRNVRGLPVGYIIAVTPDATRQDQRWDRVMTGILLVIGFVIIEVLTWILVRDRQQLKRLARTDQLTGILNRYWFHELSDREIEAARRYGHPLSLIIFDVDHFKQVNDTYGHNVGDEVLKQLVGVVQGEIRASDVLARWGGEEFVVLLPHADAAAAGQAAEKLRAAVESADVGADGGVTISLGVAELGSEESLDAMIGRADRALYRAKQSGRNRSCLADSR</sequence>
<dbReference type="InterPro" id="IPR029150">
    <property type="entry name" value="dCache_3"/>
</dbReference>
<keyword evidence="3" id="KW-1133">Transmembrane helix</keyword>
<evidence type="ECO:0000256" key="2">
    <source>
        <dbReference type="ARBA" id="ARBA00034247"/>
    </source>
</evidence>
<gene>
    <name evidence="5" type="ordered locus">Spiaf_0446</name>
</gene>
<organism evidence="5 6">
    <name type="scientific">Spirochaeta africana (strain ATCC 700263 / DSM 8902 / Z-7692)</name>
    <dbReference type="NCBI Taxonomy" id="889378"/>
    <lineage>
        <taxon>Bacteria</taxon>
        <taxon>Pseudomonadati</taxon>
        <taxon>Spirochaetota</taxon>
        <taxon>Spirochaetia</taxon>
        <taxon>Spirochaetales</taxon>
        <taxon>Spirochaetaceae</taxon>
        <taxon>Spirochaeta</taxon>
    </lineage>
</organism>
<feature type="domain" description="GGDEF" evidence="4">
    <location>
        <begin position="369"/>
        <end position="498"/>
    </location>
</feature>
<dbReference type="Proteomes" id="UP000007383">
    <property type="component" value="Chromosome"/>
</dbReference>
<accession>H9UGA6</accession>
<dbReference type="Gene3D" id="3.30.70.270">
    <property type="match status" value="1"/>
</dbReference>
<dbReference type="FunFam" id="3.30.70.270:FF:000001">
    <property type="entry name" value="Diguanylate cyclase domain protein"/>
    <property type="match status" value="1"/>
</dbReference>
<evidence type="ECO:0000313" key="5">
    <source>
        <dbReference type="EMBL" id="AFG36549.1"/>
    </source>
</evidence>
<keyword evidence="3" id="KW-0812">Transmembrane</keyword>
<dbReference type="STRING" id="889378.Spiaf_0446"/>
<dbReference type="OrthoDB" id="9779586at2"/>
<dbReference type="SMART" id="SM00267">
    <property type="entry name" value="GGDEF"/>
    <property type="match status" value="1"/>
</dbReference>
<dbReference type="Pfam" id="PF14827">
    <property type="entry name" value="dCache_3"/>
    <property type="match status" value="1"/>
</dbReference>
<dbReference type="Pfam" id="PF00990">
    <property type="entry name" value="GGDEF"/>
    <property type="match status" value="1"/>
</dbReference>
<comment type="catalytic activity">
    <reaction evidence="2">
        <text>2 GTP = 3',3'-c-di-GMP + 2 diphosphate</text>
        <dbReference type="Rhea" id="RHEA:24898"/>
        <dbReference type="ChEBI" id="CHEBI:33019"/>
        <dbReference type="ChEBI" id="CHEBI:37565"/>
        <dbReference type="ChEBI" id="CHEBI:58805"/>
        <dbReference type="EC" id="2.7.7.65"/>
    </reaction>
</comment>
<dbReference type="PANTHER" id="PTHR45138:SF9">
    <property type="entry name" value="DIGUANYLATE CYCLASE DGCM-RELATED"/>
    <property type="match status" value="1"/>
</dbReference>
<dbReference type="PANTHER" id="PTHR45138">
    <property type="entry name" value="REGULATORY COMPONENTS OF SENSORY TRANSDUCTION SYSTEM"/>
    <property type="match status" value="1"/>
</dbReference>
<dbReference type="SUPFAM" id="SSF55073">
    <property type="entry name" value="Nucleotide cyclase"/>
    <property type="match status" value="1"/>
</dbReference>
<dbReference type="EMBL" id="CP003282">
    <property type="protein sequence ID" value="AFG36549.1"/>
    <property type="molecule type" value="Genomic_DNA"/>
</dbReference>
<dbReference type="GO" id="GO:0052621">
    <property type="term" value="F:diguanylate cyclase activity"/>
    <property type="evidence" value="ECO:0007669"/>
    <property type="project" value="UniProtKB-EC"/>
</dbReference>
<dbReference type="InterPro" id="IPR043128">
    <property type="entry name" value="Rev_trsase/Diguanyl_cyclase"/>
</dbReference>
<dbReference type="KEGG" id="sfc:Spiaf_0446"/>
<evidence type="ECO:0000313" key="6">
    <source>
        <dbReference type="Proteomes" id="UP000007383"/>
    </source>
</evidence>